<evidence type="ECO:0000313" key="5">
    <source>
        <dbReference type="EMBL" id="CDK24156.1"/>
    </source>
</evidence>
<keyword evidence="4" id="KW-1133">Transmembrane helix</keyword>
<evidence type="ECO:0000256" key="1">
    <source>
        <dbReference type="ARBA" id="ARBA00006484"/>
    </source>
</evidence>
<dbReference type="GeneID" id="34517561"/>
<dbReference type="PANTHER" id="PTHR24322">
    <property type="entry name" value="PKSB"/>
    <property type="match status" value="1"/>
</dbReference>
<dbReference type="EMBL" id="HG793125">
    <property type="protein sequence ID" value="CDK24156.1"/>
    <property type="molecule type" value="Genomic_DNA"/>
</dbReference>
<accession>W6MFA1</accession>
<keyword evidence="4" id="KW-0472">Membrane</keyword>
<dbReference type="GO" id="GO:0016616">
    <property type="term" value="F:oxidoreductase activity, acting on the CH-OH group of donors, NAD or NADP as acceptor"/>
    <property type="evidence" value="ECO:0007669"/>
    <property type="project" value="TreeGrafter"/>
</dbReference>
<evidence type="ECO:0000256" key="3">
    <source>
        <dbReference type="RuleBase" id="RU000363"/>
    </source>
</evidence>
<gene>
    <name evidence="5" type="ORF">KUCA_T00000116001</name>
</gene>
<evidence type="ECO:0000256" key="2">
    <source>
        <dbReference type="ARBA" id="ARBA00023002"/>
    </source>
</evidence>
<comment type="similarity">
    <text evidence="1 3">Belongs to the short-chain dehydrogenases/reductases (SDR) family.</text>
</comment>
<reference evidence="5" key="2">
    <citation type="submission" date="2014-02" db="EMBL/GenBank/DDBJ databases">
        <title>Complete DNA sequence of /Kuraishia capsulata/ illustrates novel genomic features among budding yeasts (/Saccharomycotina/).</title>
        <authorList>
            <person name="Morales L."/>
            <person name="Noel B."/>
            <person name="Porcel B."/>
            <person name="Marcet-Houben M."/>
            <person name="Hullo M-F."/>
            <person name="Sacerdot C."/>
            <person name="Tekaia F."/>
            <person name="Leh-Louis V."/>
            <person name="Despons L."/>
            <person name="Khanna V."/>
            <person name="Aury J-M."/>
            <person name="Barbe V."/>
            <person name="Couloux A."/>
            <person name="Labadie K."/>
            <person name="Pelletier E."/>
            <person name="Souciet J-L."/>
            <person name="Boekhout T."/>
            <person name="Gabaldon T."/>
            <person name="Wincker P."/>
            <person name="Dujon B."/>
        </authorList>
    </citation>
    <scope>NUCLEOTIDE SEQUENCE</scope>
    <source>
        <strain evidence="5">CBS 1993</strain>
    </source>
</reference>
<evidence type="ECO:0000313" key="6">
    <source>
        <dbReference type="Proteomes" id="UP000019384"/>
    </source>
</evidence>
<reference evidence="5" key="1">
    <citation type="submission" date="2013-12" db="EMBL/GenBank/DDBJ databases">
        <authorList>
            <person name="Genoscope - CEA"/>
        </authorList>
    </citation>
    <scope>NUCLEOTIDE SEQUENCE</scope>
    <source>
        <strain evidence="5">CBS 1993</strain>
    </source>
</reference>
<keyword evidence="2" id="KW-0560">Oxidoreductase</keyword>
<dbReference type="AlphaFoldDB" id="W6MFA1"/>
<dbReference type="Proteomes" id="UP000019384">
    <property type="component" value="Unassembled WGS sequence"/>
</dbReference>
<dbReference type="Gene3D" id="3.40.50.720">
    <property type="entry name" value="NAD(P)-binding Rossmann-like Domain"/>
    <property type="match status" value="1"/>
</dbReference>
<feature type="transmembrane region" description="Helical" evidence="4">
    <location>
        <begin position="58"/>
        <end position="75"/>
    </location>
</feature>
<dbReference type="InterPro" id="IPR036291">
    <property type="entry name" value="NAD(P)-bd_dom_sf"/>
</dbReference>
<dbReference type="Pfam" id="PF00106">
    <property type="entry name" value="adh_short"/>
    <property type="match status" value="1"/>
</dbReference>
<dbReference type="PRINTS" id="PR00081">
    <property type="entry name" value="GDHRDH"/>
</dbReference>
<dbReference type="OrthoDB" id="5840532at2759"/>
<keyword evidence="6" id="KW-1185">Reference proteome</keyword>
<proteinExistence type="inferred from homology"/>
<dbReference type="SUPFAM" id="SSF51735">
    <property type="entry name" value="NAD(P)-binding Rossmann-fold domains"/>
    <property type="match status" value="1"/>
</dbReference>
<evidence type="ECO:0008006" key="7">
    <source>
        <dbReference type="Google" id="ProtNLM"/>
    </source>
</evidence>
<dbReference type="InterPro" id="IPR002347">
    <property type="entry name" value="SDR_fam"/>
</dbReference>
<protein>
    <recommendedName>
        <fullName evidence="7">NAD(P)-binding protein</fullName>
    </recommendedName>
</protein>
<dbReference type="HOGENOM" id="CLU_010194_5_1_1"/>
<dbReference type="RefSeq" id="XP_022456173.1">
    <property type="nucleotide sequence ID" value="XM_022604623.1"/>
</dbReference>
<evidence type="ECO:0000256" key="4">
    <source>
        <dbReference type="SAM" id="Phobius"/>
    </source>
</evidence>
<sequence length="362" mass="40128">MTSRHSEKFSPFNPRPLVVLASPFSLDHAVHLLLRTVFHSLYTWTFSVPIYLLSGSSLLIWLSLATDVLWVLRWLSHVKKIRGPMTVLGPRNTKVNIIVTGGARGLGKGIVNAFLQLYSEDPKSFNLGTIFVVDTIEVSSQSNVVYYKCDLANKVKTGMVTQEILSTVSRRGEKIDILINNAGVRQNETFLEISEEKTRNILEVNVFAPIALTKAVVGLHKEFNTKNNARTSLSVINIASVLGYLGPSRLSMYSASKAALIQAMDSLAHEEDDTLHVATMTPGQMSSVMFRDLDMKHLSFFAPIVDVDKLGKRIAQLAITGERGVWGYALYGALVPIVRLLPYLPWEIIRSLSTIDTQIKAA</sequence>
<dbReference type="PRINTS" id="PR00080">
    <property type="entry name" value="SDRFAMILY"/>
</dbReference>
<dbReference type="PANTHER" id="PTHR24322:SF736">
    <property type="entry name" value="RETINOL DEHYDROGENASE 10"/>
    <property type="match status" value="1"/>
</dbReference>
<organism evidence="5 6">
    <name type="scientific">Kuraishia capsulata CBS 1993</name>
    <dbReference type="NCBI Taxonomy" id="1382522"/>
    <lineage>
        <taxon>Eukaryota</taxon>
        <taxon>Fungi</taxon>
        <taxon>Dikarya</taxon>
        <taxon>Ascomycota</taxon>
        <taxon>Saccharomycotina</taxon>
        <taxon>Pichiomycetes</taxon>
        <taxon>Pichiales</taxon>
        <taxon>Pichiaceae</taxon>
        <taxon>Kuraishia</taxon>
    </lineage>
</organism>
<dbReference type="STRING" id="1382522.W6MFA1"/>
<keyword evidence="4" id="KW-0812">Transmembrane</keyword>
<name>W6MFA1_9ASCO</name>